<evidence type="ECO:0000313" key="1">
    <source>
        <dbReference type="EMBL" id="GJD79526.1"/>
    </source>
</evidence>
<organism evidence="1 2">
    <name type="scientific">Methylobacterium gregans</name>
    <dbReference type="NCBI Taxonomy" id="374424"/>
    <lineage>
        <taxon>Bacteria</taxon>
        <taxon>Pseudomonadati</taxon>
        <taxon>Pseudomonadota</taxon>
        <taxon>Alphaproteobacteria</taxon>
        <taxon>Hyphomicrobiales</taxon>
        <taxon>Methylobacteriaceae</taxon>
        <taxon>Methylobacterium</taxon>
    </lineage>
</organism>
<proteinExistence type="predicted"/>
<name>A0AA37HPZ1_9HYPH</name>
<dbReference type="EMBL" id="BPQM01000064">
    <property type="protein sequence ID" value="GJD79526.1"/>
    <property type="molecule type" value="Genomic_DNA"/>
</dbReference>
<gene>
    <name evidence="1" type="ORF">NBEOAGPD_2755</name>
</gene>
<reference evidence="1" key="2">
    <citation type="submission" date="2021-08" db="EMBL/GenBank/DDBJ databases">
        <authorList>
            <person name="Tani A."/>
            <person name="Ola A."/>
            <person name="Ogura Y."/>
            <person name="Katsura K."/>
            <person name="Hayashi T."/>
        </authorList>
    </citation>
    <scope>NUCLEOTIDE SEQUENCE</scope>
    <source>
        <strain evidence="1">NBRC 103626</strain>
    </source>
</reference>
<comment type="caution">
    <text evidence="1">The sequence shown here is derived from an EMBL/GenBank/DDBJ whole genome shotgun (WGS) entry which is preliminary data.</text>
</comment>
<sequence>MCENLRQIRDRLRSAWTTRRVCGLVGVAATLRVERIIALNASGRIPRTDAVRMALEAEAVALCFPPLPWL</sequence>
<reference evidence="1" key="1">
    <citation type="journal article" date="2016" name="Front. Microbiol.">
        <title>Genome Sequence of the Piezophilic, Mesophilic Sulfate-Reducing Bacterium Desulfovibrio indicus J2T.</title>
        <authorList>
            <person name="Cao J."/>
            <person name="Maignien L."/>
            <person name="Shao Z."/>
            <person name="Alain K."/>
            <person name="Jebbar M."/>
        </authorList>
    </citation>
    <scope>NUCLEOTIDE SEQUENCE</scope>
    <source>
        <strain evidence="1">NBRC 103626</strain>
    </source>
</reference>
<accession>A0AA37HPZ1</accession>
<keyword evidence="2" id="KW-1185">Reference proteome</keyword>
<dbReference type="AlphaFoldDB" id="A0AA37HPZ1"/>
<dbReference type="RefSeq" id="WP_238303506.1">
    <property type="nucleotide sequence ID" value="NZ_BPQM01000064.1"/>
</dbReference>
<dbReference type="Proteomes" id="UP001055108">
    <property type="component" value="Unassembled WGS sequence"/>
</dbReference>
<evidence type="ECO:0000313" key="2">
    <source>
        <dbReference type="Proteomes" id="UP001055108"/>
    </source>
</evidence>
<protein>
    <submittedName>
        <fullName evidence="1">Uncharacterized protein</fullName>
    </submittedName>
</protein>